<dbReference type="InterPro" id="IPR005079">
    <property type="entry name" value="Peptidase_C45_hydrolase"/>
</dbReference>
<dbReference type="NCBIfam" id="NF040521">
    <property type="entry name" value="C45_proenzyme"/>
    <property type="match status" value="1"/>
</dbReference>
<protein>
    <recommendedName>
        <fullName evidence="1">Peptidase C45 hydrolase domain-containing protein</fullName>
    </recommendedName>
</protein>
<organism evidence="2">
    <name type="scientific">marine sediment metagenome</name>
    <dbReference type="NCBI Taxonomy" id="412755"/>
    <lineage>
        <taxon>unclassified sequences</taxon>
        <taxon>metagenomes</taxon>
        <taxon>ecological metagenomes</taxon>
    </lineage>
</organism>
<evidence type="ECO:0000259" key="1">
    <source>
        <dbReference type="Pfam" id="PF03417"/>
    </source>
</evidence>
<dbReference type="Gene3D" id="3.60.60.10">
    <property type="entry name" value="Penicillin V Acylase, Chain A"/>
    <property type="match status" value="1"/>
</dbReference>
<name>A0A0F9HP85_9ZZZZ</name>
<dbReference type="AlphaFoldDB" id="A0A0F9HP85"/>
<reference evidence="2" key="1">
    <citation type="journal article" date="2015" name="Nature">
        <title>Complex archaea that bridge the gap between prokaryotes and eukaryotes.</title>
        <authorList>
            <person name="Spang A."/>
            <person name="Saw J.H."/>
            <person name="Jorgensen S.L."/>
            <person name="Zaremba-Niedzwiedzka K."/>
            <person name="Martijn J."/>
            <person name="Lind A.E."/>
            <person name="van Eijk R."/>
            <person name="Schleper C."/>
            <person name="Guy L."/>
            <person name="Ettema T.J."/>
        </authorList>
    </citation>
    <scope>NUCLEOTIDE SEQUENCE</scope>
</reference>
<proteinExistence type="predicted"/>
<feature type="domain" description="Peptidase C45 hydrolase" evidence="1">
    <location>
        <begin position="101"/>
        <end position="306"/>
    </location>
</feature>
<dbReference type="EMBL" id="LAZR01014555">
    <property type="protein sequence ID" value="KKM16972.1"/>
    <property type="molecule type" value="Genomic_DNA"/>
</dbReference>
<gene>
    <name evidence="2" type="ORF">LCGC14_1680440</name>
</gene>
<evidence type="ECO:0000313" key="2">
    <source>
        <dbReference type="EMBL" id="KKM16972.1"/>
    </source>
</evidence>
<comment type="caution">
    <text evidence="2">The sequence shown here is derived from an EMBL/GenBank/DDBJ whole genome shotgun (WGS) entry which is preliminary data.</text>
</comment>
<sequence>MLPTTFRARKIEKIDTQWQAVFNDYWPAYKAWYGQKKRDDINPSALKQGQRQLAAVMPEMQPLYERFLEATNDCPVAAQFLTGYQPPAYLVSCSQAVLLNDEPLLIRNYDLSPDISENLLSQSNWLGQEVIGTNECLWGLNDGMNKSGLVASLTFGGSNKVGKGFGIPFIMCYVLQTCENVKQAIKVLQRIPSHMAYNVTLVDRQGDFATVMLAPDQPAIVTRERCITNHQTKVTWPQQAVFSKTLERKQFLDELLTGDTMSEQPLRNAFLAPPLLSGNYTQQFGTVYTAVYKPLSGTMAYHWPGEKAWQHGFADFRETTKTVRLGQQTNPGKQADPVMAPAALVGHADSDHSLPATIRQQLLQGLVYLPASVVGQPDALQKLKKILRSENSFSWQDYAEQIAEVWYYPAS</sequence>
<dbReference type="SUPFAM" id="SSF56235">
    <property type="entry name" value="N-terminal nucleophile aminohydrolases (Ntn hydrolases)"/>
    <property type="match status" value="1"/>
</dbReference>
<dbReference type="InterPro" id="IPR047794">
    <property type="entry name" value="C45_proenzyme-like"/>
</dbReference>
<dbReference type="Pfam" id="PF03417">
    <property type="entry name" value="AAT"/>
    <property type="match status" value="1"/>
</dbReference>
<dbReference type="InterPro" id="IPR029055">
    <property type="entry name" value="Ntn_hydrolases_N"/>
</dbReference>
<accession>A0A0F9HP85</accession>